<evidence type="ECO:0000313" key="1">
    <source>
        <dbReference type="EMBL" id="CAE4563061.1"/>
    </source>
</evidence>
<name>A0A7S4V410_9DINO</name>
<gene>
    <name evidence="1" type="ORF">AMON00008_LOCUS2680</name>
</gene>
<accession>A0A7S4V410</accession>
<dbReference type="EMBL" id="HBNR01003936">
    <property type="protein sequence ID" value="CAE4563061.1"/>
    <property type="molecule type" value="Transcribed_RNA"/>
</dbReference>
<sequence>MLMVRRALAVCARHGRSSSPASKSWVLPIRPGHEDLLAFEESVHGFGQAALVKRHVCVRDLQFSQLTAPGFMERGEFSAICFALAKGPYSGEGKDKGWWYLVVYYEPRKQARVERAFRSVGFDIREYEQIPVDPNLEEAEEQKLMTLHGVGGCTCILNAGEYEIVDSDKAGGRAHALARREGVRAGVAVRAFME</sequence>
<dbReference type="AlphaFoldDB" id="A0A7S4V410"/>
<organism evidence="1">
    <name type="scientific">Alexandrium monilatum</name>
    <dbReference type="NCBI Taxonomy" id="311494"/>
    <lineage>
        <taxon>Eukaryota</taxon>
        <taxon>Sar</taxon>
        <taxon>Alveolata</taxon>
        <taxon>Dinophyceae</taxon>
        <taxon>Gonyaulacales</taxon>
        <taxon>Pyrocystaceae</taxon>
        <taxon>Alexandrium</taxon>
    </lineage>
</organism>
<protein>
    <submittedName>
        <fullName evidence="1">Uncharacterized protein</fullName>
    </submittedName>
</protein>
<proteinExistence type="predicted"/>
<reference evidence="1" key="1">
    <citation type="submission" date="2021-01" db="EMBL/GenBank/DDBJ databases">
        <authorList>
            <person name="Corre E."/>
            <person name="Pelletier E."/>
            <person name="Niang G."/>
            <person name="Scheremetjew M."/>
            <person name="Finn R."/>
            <person name="Kale V."/>
            <person name="Holt S."/>
            <person name="Cochrane G."/>
            <person name="Meng A."/>
            <person name="Brown T."/>
            <person name="Cohen L."/>
        </authorList>
    </citation>
    <scope>NUCLEOTIDE SEQUENCE</scope>
    <source>
        <strain evidence="1">CCMP3105</strain>
    </source>
</reference>